<feature type="chain" id="PRO_5020405310" evidence="2">
    <location>
        <begin position="24"/>
        <end position="241"/>
    </location>
</feature>
<evidence type="ECO:0000313" key="4">
    <source>
        <dbReference type="Proteomes" id="UP000298009"/>
    </source>
</evidence>
<dbReference type="RefSeq" id="WP_135602579.1">
    <property type="nucleotide sequence ID" value="NZ_RQFK01000028.1"/>
</dbReference>
<organism evidence="3 4">
    <name type="scientific">Leptospira noumeaensis</name>
    <dbReference type="NCBI Taxonomy" id="2484964"/>
    <lineage>
        <taxon>Bacteria</taxon>
        <taxon>Pseudomonadati</taxon>
        <taxon>Spirochaetota</taxon>
        <taxon>Spirochaetia</taxon>
        <taxon>Leptospirales</taxon>
        <taxon>Leptospiraceae</taxon>
        <taxon>Leptospira</taxon>
    </lineage>
</organism>
<comment type="caution">
    <text evidence="3">The sequence shown here is derived from an EMBL/GenBank/DDBJ whole genome shotgun (WGS) entry which is preliminary data.</text>
</comment>
<keyword evidence="4" id="KW-1185">Reference proteome</keyword>
<evidence type="ECO:0000256" key="1">
    <source>
        <dbReference type="SAM" id="Phobius"/>
    </source>
</evidence>
<reference evidence="3" key="1">
    <citation type="journal article" date="2019" name="PLoS Negl. Trop. Dis.">
        <title>Revisiting the worldwide diversity of Leptospira species in the environment.</title>
        <authorList>
            <person name="Vincent A.T."/>
            <person name="Schiettekatte O."/>
            <person name="Bourhy P."/>
            <person name="Veyrier F.J."/>
            <person name="Picardeau M."/>
        </authorList>
    </citation>
    <scope>NUCLEOTIDE SEQUENCE [LARGE SCALE GENOMIC DNA]</scope>
    <source>
        <strain evidence="3">201800287</strain>
    </source>
</reference>
<name>A0A4R9I121_9LEPT</name>
<accession>A0A4R9I121</accession>
<gene>
    <name evidence="3" type="ORF">EHQ24_15730</name>
</gene>
<evidence type="ECO:0000313" key="3">
    <source>
        <dbReference type="EMBL" id="TGK78997.1"/>
    </source>
</evidence>
<sequence>MKALLNGKLILSFCLLFANPIFSESTWQNGYINLKDGYQINAEYSHETGGNYYLRQGKNGHVIDKNKVISIVDKEYVELISNSSPTRSLIESVFYFQSGSTYTNISYESKKKNDLWAFGIKSVSFASMAFFFSEAISSQRRVQNSTYLLDYDKSRAKFLNARENFTYSIALFFFITAYYAIDAYVNFDTDSIGEKTNTFKAKEIRLEEYLRLQYPESKSGINFEKNIPTLVSYEKSYNFNF</sequence>
<keyword evidence="1" id="KW-0812">Transmembrane</keyword>
<dbReference type="AlphaFoldDB" id="A0A4R9I121"/>
<proteinExistence type="predicted"/>
<protein>
    <submittedName>
        <fullName evidence="3">Uncharacterized protein</fullName>
    </submittedName>
</protein>
<keyword evidence="2" id="KW-0732">Signal</keyword>
<keyword evidence="1" id="KW-1133">Transmembrane helix</keyword>
<dbReference type="OrthoDB" id="9847700at2"/>
<keyword evidence="1" id="KW-0472">Membrane</keyword>
<evidence type="ECO:0000256" key="2">
    <source>
        <dbReference type="SAM" id="SignalP"/>
    </source>
</evidence>
<dbReference type="Proteomes" id="UP000298009">
    <property type="component" value="Unassembled WGS sequence"/>
</dbReference>
<feature type="transmembrane region" description="Helical" evidence="1">
    <location>
        <begin position="164"/>
        <end position="181"/>
    </location>
</feature>
<feature type="signal peptide" evidence="2">
    <location>
        <begin position="1"/>
        <end position="23"/>
    </location>
</feature>
<dbReference type="EMBL" id="RQFK01000028">
    <property type="protein sequence ID" value="TGK78997.1"/>
    <property type="molecule type" value="Genomic_DNA"/>
</dbReference>